<dbReference type="SMART" id="SM00388">
    <property type="entry name" value="HisKA"/>
    <property type="match status" value="1"/>
</dbReference>
<dbReference type="InterPro" id="IPR004358">
    <property type="entry name" value="Sig_transdc_His_kin-like_C"/>
</dbReference>
<dbReference type="PROSITE" id="PS50110">
    <property type="entry name" value="RESPONSE_REGULATORY"/>
    <property type="match status" value="1"/>
</dbReference>
<dbReference type="EMBL" id="JACHIA010000020">
    <property type="protein sequence ID" value="MBB6073038.1"/>
    <property type="molecule type" value="Genomic_DNA"/>
</dbReference>
<comment type="caution">
    <text evidence="9">The sequence shown here is derived from an EMBL/GenBank/DDBJ whole genome shotgun (WGS) entry which is preliminary data.</text>
</comment>
<dbReference type="GO" id="GO:0009927">
    <property type="term" value="F:histidine phosphotransfer kinase activity"/>
    <property type="evidence" value="ECO:0007669"/>
    <property type="project" value="TreeGrafter"/>
</dbReference>
<sequence>MQSSDSPAVLLVEDYPPSRYATGRVLRQAGFTVREAENGIEGLRLARDCPDVIVLDINLPDVDGFEVCRRLKADPATRSIPVLQLSAARRGLEDRVQGLEGGADAYVAQPVEARELVATVNALLRMRRAEQEAVASRDLAEARAREAQALAGRLEVALEAAAAGNAAKGRFLATMSHEIRTPLNAIAGYVDLLLLEVQGPLTSLQADHLERVQRAQQHLLGLINDVLDYAKLEAGYAELQVEAVALEGPMRAAEAMVRPQAEAKGLHLEVRCGAPLYTLADAGRLRQVLLNLLGNAVKFTPAGGRVELWCEAEDASVRLHVRDTGMGIPAAFLAEIFEPFVQVDGALTRTQQGTGLGLAISRELARGMGGALTAVSTPASGSVFTLILPRAPEDGAG</sequence>
<dbReference type="EC" id="2.7.13.3" evidence="2"/>
<name>A0A841H4Y9_9BACT</name>
<dbReference type="InterPro" id="IPR011006">
    <property type="entry name" value="CheY-like_superfamily"/>
</dbReference>
<keyword evidence="5 9" id="KW-0418">Kinase</keyword>
<dbReference type="Pfam" id="PF00072">
    <property type="entry name" value="Response_reg"/>
    <property type="match status" value="1"/>
</dbReference>
<dbReference type="PROSITE" id="PS50109">
    <property type="entry name" value="HIS_KIN"/>
    <property type="match status" value="1"/>
</dbReference>
<keyword evidence="4" id="KW-0808">Transferase</keyword>
<dbReference type="SMART" id="SM00387">
    <property type="entry name" value="HATPase_c"/>
    <property type="match status" value="1"/>
</dbReference>
<evidence type="ECO:0000256" key="1">
    <source>
        <dbReference type="ARBA" id="ARBA00000085"/>
    </source>
</evidence>
<dbReference type="FunFam" id="3.30.565.10:FF:000006">
    <property type="entry name" value="Sensor histidine kinase WalK"/>
    <property type="match status" value="1"/>
</dbReference>
<evidence type="ECO:0000256" key="4">
    <source>
        <dbReference type="ARBA" id="ARBA00022679"/>
    </source>
</evidence>
<dbReference type="InterPro" id="IPR005467">
    <property type="entry name" value="His_kinase_dom"/>
</dbReference>
<dbReference type="InterPro" id="IPR001789">
    <property type="entry name" value="Sig_transdc_resp-reg_receiver"/>
</dbReference>
<keyword evidence="3 6" id="KW-0597">Phosphoprotein</keyword>
<dbReference type="InterPro" id="IPR036890">
    <property type="entry name" value="HATPase_C_sf"/>
</dbReference>
<evidence type="ECO:0000313" key="9">
    <source>
        <dbReference type="EMBL" id="MBB6073038.1"/>
    </source>
</evidence>
<dbReference type="Gene3D" id="3.40.50.2300">
    <property type="match status" value="1"/>
</dbReference>
<protein>
    <recommendedName>
        <fullName evidence="2">histidine kinase</fullName>
        <ecNumber evidence="2">2.7.13.3</ecNumber>
    </recommendedName>
</protein>
<dbReference type="AlphaFoldDB" id="A0A841H4Y9"/>
<feature type="domain" description="Histidine kinase" evidence="7">
    <location>
        <begin position="174"/>
        <end position="392"/>
    </location>
</feature>
<dbReference type="InterPro" id="IPR003661">
    <property type="entry name" value="HisK_dim/P_dom"/>
</dbReference>
<dbReference type="GO" id="GO:0005886">
    <property type="term" value="C:plasma membrane"/>
    <property type="evidence" value="ECO:0007669"/>
    <property type="project" value="TreeGrafter"/>
</dbReference>
<keyword evidence="10" id="KW-1185">Reference proteome</keyword>
<feature type="modified residue" description="4-aspartylphosphate" evidence="6">
    <location>
        <position position="56"/>
    </location>
</feature>
<proteinExistence type="predicted"/>
<dbReference type="InterPro" id="IPR003594">
    <property type="entry name" value="HATPase_dom"/>
</dbReference>
<gene>
    <name evidence="9" type="ORF">HNQ61_004704</name>
</gene>
<evidence type="ECO:0000313" key="10">
    <source>
        <dbReference type="Proteomes" id="UP000582837"/>
    </source>
</evidence>
<reference evidence="9 10" key="1">
    <citation type="submission" date="2020-08" db="EMBL/GenBank/DDBJ databases">
        <title>Genomic Encyclopedia of Type Strains, Phase IV (KMG-IV): sequencing the most valuable type-strain genomes for metagenomic binning, comparative biology and taxonomic classification.</title>
        <authorList>
            <person name="Goeker M."/>
        </authorList>
    </citation>
    <scope>NUCLEOTIDE SEQUENCE [LARGE SCALE GENOMIC DNA]</scope>
    <source>
        <strain evidence="9 10">DSM 29007</strain>
    </source>
</reference>
<accession>A0A841H4Y9</accession>
<dbReference type="Gene3D" id="1.10.287.130">
    <property type="match status" value="1"/>
</dbReference>
<dbReference type="PANTHER" id="PTHR43047">
    <property type="entry name" value="TWO-COMPONENT HISTIDINE PROTEIN KINASE"/>
    <property type="match status" value="1"/>
</dbReference>
<dbReference type="SUPFAM" id="SSF47384">
    <property type="entry name" value="Homodimeric domain of signal transducing histidine kinase"/>
    <property type="match status" value="1"/>
</dbReference>
<evidence type="ECO:0000259" key="8">
    <source>
        <dbReference type="PROSITE" id="PS50110"/>
    </source>
</evidence>
<comment type="catalytic activity">
    <reaction evidence="1">
        <text>ATP + protein L-histidine = ADP + protein N-phospho-L-histidine.</text>
        <dbReference type="EC" id="2.7.13.3"/>
    </reaction>
</comment>
<evidence type="ECO:0000256" key="2">
    <source>
        <dbReference type="ARBA" id="ARBA00012438"/>
    </source>
</evidence>
<dbReference type="Proteomes" id="UP000582837">
    <property type="component" value="Unassembled WGS sequence"/>
</dbReference>
<dbReference type="RefSeq" id="WP_170040131.1">
    <property type="nucleotide sequence ID" value="NZ_JABDTL010000002.1"/>
</dbReference>
<dbReference type="SUPFAM" id="SSF52172">
    <property type="entry name" value="CheY-like"/>
    <property type="match status" value="1"/>
</dbReference>
<dbReference type="InterPro" id="IPR036097">
    <property type="entry name" value="HisK_dim/P_sf"/>
</dbReference>
<evidence type="ECO:0000259" key="7">
    <source>
        <dbReference type="PROSITE" id="PS50109"/>
    </source>
</evidence>
<dbReference type="PRINTS" id="PR00344">
    <property type="entry name" value="BCTRLSENSOR"/>
</dbReference>
<dbReference type="Pfam" id="PF00512">
    <property type="entry name" value="HisKA"/>
    <property type="match status" value="1"/>
</dbReference>
<evidence type="ECO:0000256" key="6">
    <source>
        <dbReference type="PROSITE-ProRule" id="PRU00169"/>
    </source>
</evidence>
<feature type="domain" description="Response regulatory" evidence="8">
    <location>
        <begin position="8"/>
        <end position="124"/>
    </location>
</feature>
<evidence type="ECO:0000256" key="5">
    <source>
        <dbReference type="ARBA" id="ARBA00022777"/>
    </source>
</evidence>
<dbReference type="CDD" id="cd16922">
    <property type="entry name" value="HATPase_EvgS-ArcB-TorS-like"/>
    <property type="match status" value="1"/>
</dbReference>
<organism evidence="9 10">
    <name type="scientific">Longimicrobium terrae</name>
    <dbReference type="NCBI Taxonomy" id="1639882"/>
    <lineage>
        <taxon>Bacteria</taxon>
        <taxon>Pseudomonadati</taxon>
        <taxon>Gemmatimonadota</taxon>
        <taxon>Longimicrobiia</taxon>
        <taxon>Longimicrobiales</taxon>
        <taxon>Longimicrobiaceae</taxon>
        <taxon>Longimicrobium</taxon>
    </lineage>
</organism>
<dbReference type="GO" id="GO:0000155">
    <property type="term" value="F:phosphorelay sensor kinase activity"/>
    <property type="evidence" value="ECO:0007669"/>
    <property type="project" value="InterPro"/>
</dbReference>
<dbReference type="Pfam" id="PF02518">
    <property type="entry name" value="HATPase_c"/>
    <property type="match status" value="1"/>
</dbReference>
<dbReference type="SMART" id="SM00448">
    <property type="entry name" value="REC"/>
    <property type="match status" value="1"/>
</dbReference>
<dbReference type="Gene3D" id="3.30.565.10">
    <property type="entry name" value="Histidine kinase-like ATPase, C-terminal domain"/>
    <property type="match status" value="1"/>
</dbReference>
<evidence type="ECO:0000256" key="3">
    <source>
        <dbReference type="ARBA" id="ARBA00022553"/>
    </source>
</evidence>
<dbReference type="CDD" id="cd00082">
    <property type="entry name" value="HisKA"/>
    <property type="match status" value="1"/>
</dbReference>
<dbReference type="SUPFAM" id="SSF55874">
    <property type="entry name" value="ATPase domain of HSP90 chaperone/DNA topoisomerase II/histidine kinase"/>
    <property type="match status" value="1"/>
</dbReference>